<protein>
    <submittedName>
        <fullName evidence="2">PG0870-related protein</fullName>
    </submittedName>
</protein>
<feature type="domain" description="Zinc beta-ribbon finger putative" evidence="1">
    <location>
        <begin position="3"/>
        <end position="66"/>
    </location>
</feature>
<evidence type="ECO:0000259" key="1">
    <source>
        <dbReference type="Pfam" id="PF21957"/>
    </source>
</evidence>
<dbReference type="Pfam" id="PF21957">
    <property type="entry name" value="Zn_ribbon_16"/>
    <property type="match status" value="1"/>
</dbReference>
<sequence>MGNYSLQKYKGTATRHTCPKCGDRHSFVYYVDENNVPLHPSVGRCNHESGCGYHYTPKEYFQEHPEHRTTNDFSFDRQRAEQKKVKQQSKPTAIGYIPPHYVEKSQSERSNFFRFLFTLLTSYYGDKAKEVLKRLLEEYRLGATRDGSVIFWQI</sequence>
<evidence type="ECO:0000313" key="2">
    <source>
        <dbReference type="EMBL" id="MDC1901112.1"/>
    </source>
</evidence>
<dbReference type="Proteomes" id="UP001222603">
    <property type="component" value="Unassembled WGS sequence"/>
</dbReference>
<dbReference type="RefSeq" id="WP_272201867.1">
    <property type="nucleotide sequence ID" value="NZ_JAQNSI010000307.1"/>
</dbReference>
<dbReference type="InterPro" id="IPR047731">
    <property type="entry name" value="Zinc_ribbon_put"/>
</dbReference>
<dbReference type="EMBL" id="JAQNSI010000307">
    <property type="protein sequence ID" value="MDC1901112.1"/>
    <property type="molecule type" value="Genomic_DNA"/>
</dbReference>
<gene>
    <name evidence="2" type="ORF">POZ10_10840</name>
</gene>
<comment type="caution">
    <text evidence="2">The sequence shown here is derived from an EMBL/GenBank/DDBJ whole genome shotgun (WGS) entry which is preliminary data.</text>
</comment>
<evidence type="ECO:0000313" key="3">
    <source>
        <dbReference type="Proteomes" id="UP001222603"/>
    </source>
</evidence>
<accession>A0AAW6H4D7</accession>
<dbReference type="NCBIfam" id="NF040506">
    <property type="entry name" value="PG0870_Nterm"/>
    <property type="match status" value="1"/>
</dbReference>
<name>A0AAW6H4D7_BACUN</name>
<proteinExistence type="predicted"/>
<dbReference type="AlphaFoldDB" id="A0AAW6H4D7"/>
<reference evidence="2" key="1">
    <citation type="submission" date="2022-10" db="EMBL/GenBank/DDBJ databases">
        <title>Human gut microbiome strain richness.</title>
        <authorList>
            <person name="Chen-Liaw A."/>
        </authorList>
    </citation>
    <scope>NUCLEOTIDE SEQUENCE</scope>
    <source>
        <strain evidence="2">1001713st1_F9_1001713B170221_170320</strain>
    </source>
</reference>
<organism evidence="2 3">
    <name type="scientific">Bacteroides uniformis</name>
    <dbReference type="NCBI Taxonomy" id="820"/>
    <lineage>
        <taxon>Bacteria</taxon>
        <taxon>Pseudomonadati</taxon>
        <taxon>Bacteroidota</taxon>
        <taxon>Bacteroidia</taxon>
        <taxon>Bacteroidales</taxon>
        <taxon>Bacteroidaceae</taxon>
        <taxon>Bacteroides</taxon>
    </lineage>
</organism>
<feature type="non-terminal residue" evidence="2">
    <location>
        <position position="154"/>
    </location>
</feature>